<protein>
    <submittedName>
        <fullName evidence="10">Transporter</fullName>
    </submittedName>
</protein>
<evidence type="ECO:0000256" key="9">
    <source>
        <dbReference type="SAM" id="Phobius"/>
    </source>
</evidence>
<comment type="caution">
    <text evidence="10">The sequence shown here is derived from an EMBL/GenBank/DDBJ whole genome shotgun (WGS) entry which is preliminary data.</text>
</comment>
<keyword evidence="3 8" id="KW-0813">Transport</keyword>
<keyword evidence="4 8" id="KW-1003">Cell membrane</keyword>
<dbReference type="GO" id="GO:0015207">
    <property type="term" value="F:adenine transmembrane transporter activity"/>
    <property type="evidence" value="ECO:0007669"/>
    <property type="project" value="TreeGrafter"/>
</dbReference>
<reference evidence="10 11" key="1">
    <citation type="submission" date="2019-06" db="EMBL/GenBank/DDBJ databases">
        <title>Whole genome shotgun sequence of Halomonas halmophila NBRC 15537.</title>
        <authorList>
            <person name="Hosoyama A."/>
            <person name="Uohara A."/>
            <person name="Ohji S."/>
            <person name="Ichikawa N."/>
        </authorList>
    </citation>
    <scope>NUCLEOTIDE SEQUENCE [LARGE SCALE GENOMIC DNA]</scope>
    <source>
        <strain evidence="10 11">NBRC 15537</strain>
    </source>
</reference>
<dbReference type="InterPro" id="IPR045018">
    <property type="entry name" value="Azg-like"/>
</dbReference>
<evidence type="ECO:0000256" key="4">
    <source>
        <dbReference type="ARBA" id="ARBA00022475"/>
    </source>
</evidence>
<feature type="transmembrane region" description="Helical" evidence="9">
    <location>
        <begin position="21"/>
        <end position="39"/>
    </location>
</feature>
<dbReference type="OrthoDB" id="9808458at2"/>
<dbReference type="InterPro" id="IPR026033">
    <property type="entry name" value="Azg-like_bact_archaea"/>
</dbReference>
<organism evidence="10 11">
    <name type="scientific">Halomonas halmophila</name>
    <dbReference type="NCBI Taxonomy" id="252"/>
    <lineage>
        <taxon>Bacteria</taxon>
        <taxon>Pseudomonadati</taxon>
        <taxon>Pseudomonadota</taxon>
        <taxon>Gammaproteobacteria</taxon>
        <taxon>Oceanospirillales</taxon>
        <taxon>Halomonadaceae</taxon>
        <taxon>Halomonas</taxon>
    </lineage>
</organism>
<comment type="subcellular location">
    <subcellularLocation>
        <location evidence="1 8">Cell membrane</location>
        <topology evidence="1 8">Multi-pass membrane protein</topology>
    </subcellularLocation>
</comment>
<feature type="transmembrane region" description="Helical" evidence="9">
    <location>
        <begin position="196"/>
        <end position="213"/>
    </location>
</feature>
<keyword evidence="7 8" id="KW-0472">Membrane</keyword>
<dbReference type="PANTHER" id="PTHR43337:SF1">
    <property type="entry name" value="XANTHINE_URACIL PERMEASE C887.17-RELATED"/>
    <property type="match status" value="1"/>
</dbReference>
<proteinExistence type="inferred from homology"/>
<keyword evidence="6 8" id="KW-1133">Transmembrane helix</keyword>
<comment type="similarity">
    <text evidence="2 8">Belongs to the nucleobase:cation symporter-2 (NCS2) (TC 2.A.40) family. Azg-like subfamily.</text>
</comment>
<evidence type="ECO:0000256" key="5">
    <source>
        <dbReference type="ARBA" id="ARBA00022692"/>
    </source>
</evidence>
<dbReference type="PIRSF" id="PIRSF005353">
    <property type="entry name" value="PbuG"/>
    <property type="match status" value="1"/>
</dbReference>
<dbReference type="PANTHER" id="PTHR43337">
    <property type="entry name" value="XANTHINE/URACIL PERMEASE C887.17-RELATED"/>
    <property type="match status" value="1"/>
</dbReference>
<keyword evidence="5 8" id="KW-0812">Transmembrane</keyword>
<gene>
    <name evidence="10" type="ORF">HHA01_09140</name>
</gene>
<dbReference type="EMBL" id="BJOC01000013">
    <property type="protein sequence ID" value="GED21937.1"/>
    <property type="molecule type" value="Genomic_DNA"/>
</dbReference>
<evidence type="ECO:0000256" key="6">
    <source>
        <dbReference type="ARBA" id="ARBA00022989"/>
    </source>
</evidence>
<evidence type="ECO:0000256" key="7">
    <source>
        <dbReference type="ARBA" id="ARBA00023136"/>
    </source>
</evidence>
<feature type="transmembrane region" description="Helical" evidence="9">
    <location>
        <begin position="344"/>
        <end position="366"/>
    </location>
</feature>
<keyword evidence="11" id="KW-1185">Reference proteome</keyword>
<evidence type="ECO:0000313" key="11">
    <source>
        <dbReference type="Proteomes" id="UP000319812"/>
    </source>
</evidence>
<evidence type="ECO:0000256" key="2">
    <source>
        <dbReference type="ARBA" id="ARBA00005697"/>
    </source>
</evidence>
<accession>A0A4Y4EXM8</accession>
<dbReference type="GO" id="GO:0005886">
    <property type="term" value="C:plasma membrane"/>
    <property type="evidence" value="ECO:0007669"/>
    <property type="project" value="UniProtKB-SubCell"/>
</dbReference>
<evidence type="ECO:0000313" key="10">
    <source>
        <dbReference type="EMBL" id="GED21937.1"/>
    </source>
</evidence>
<feature type="transmembrane region" description="Helical" evidence="9">
    <location>
        <begin position="51"/>
        <end position="72"/>
    </location>
</feature>
<dbReference type="Pfam" id="PF00860">
    <property type="entry name" value="Xan_ur_permease"/>
    <property type="match status" value="1"/>
</dbReference>
<sequence length="434" mass="45072">MLKHWIDNHFKLAEHGTTVKTEVIAGITTFLTMAYIIFVNPSILSESGMDYGAVFVATCVASALGCLIMGLWANYPVALAPGMGLNAFFTYGVVMGMGYTWEAALGAVFLSGLTFFLLSIFRIREWIINSIPTSLRLGIAAGIGLFLAMIALKNAGIVVANDATYVALGDLTEPAALYALLGFFVITALAYRRVTGAVMIGILGVTVLAMLLGHNEFGGVMSMPPSVAPTFMAMDLAGALDVAMLSVVFAFLFVDLFDTSGTLIGVAHRGGLLDEQGKLPRIGKAMMADSSASMAGAALGTSTTTSYIESTAGIVSGGRTGLTAVVVAVLFLVSLFFAPLAGSIPAYATAGALLYVAVLMAGSLAHADWDDATEAAPVLIAALAMPLTFSIAEGIALGFISYAAIKALAGRFKDLNPAVIILALVFAAKVLFLD</sequence>
<dbReference type="InterPro" id="IPR006043">
    <property type="entry name" value="NCS2"/>
</dbReference>
<dbReference type="AlphaFoldDB" id="A0A4Y4EXM8"/>
<evidence type="ECO:0000256" key="8">
    <source>
        <dbReference type="PIRNR" id="PIRNR005353"/>
    </source>
</evidence>
<dbReference type="Proteomes" id="UP000319812">
    <property type="component" value="Unassembled WGS sequence"/>
</dbReference>
<feature type="transmembrane region" description="Helical" evidence="9">
    <location>
        <begin position="320"/>
        <end position="338"/>
    </location>
</feature>
<dbReference type="RefSeq" id="WP_141318211.1">
    <property type="nucleotide sequence ID" value="NZ_BJOC01000013.1"/>
</dbReference>
<evidence type="ECO:0000256" key="3">
    <source>
        <dbReference type="ARBA" id="ARBA00022448"/>
    </source>
</evidence>
<evidence type="ECO:0000256" key="1">
    <source>
        <dbReference type="ARBA" id="ARBA00004651"/>
    </source>
</evidence>
<feature type="transmembrane region" description="Helical" evidence="9">
    <location>
        <begin position="135"/>
        <end position="155"/>
    </location>
</feature>
<feature type="transmembrane region" description="Helical" evidence="9">
    <location>
        <begin position="175"/>
        <end position="191"/>
    </location>
</feature>
<feature type="transmembrane region" description="Helical" evidence="9">
    <location>
        <begin position="378"/>
        <end position="403"/>
    </location>
</feature>
<feature type="transmembrane region" description="Helical" evidence="9">
    <location>
        <begin position="103"/>
        <end position="123"/>
    </location>
</feature>
<name>A0A4Y4EXM8_9GAMM</name>
<feature type="transmembrane region" description="Helical" evidence="9">
    <location>
        <begin position="415"/>
        <end position="433"/>
    </location>
</feature>
<feature type="transmembrane region" description="Helical" evidence="9">
    <location>
        <begin position="233"/>
        <end position="254"/>
    </location>
</feature>